<evidence type="ECO:0000256" key="3">
    <source>
        <dbReference type="SAM" id="SignalP"/>
    </source>
</evidence>
<dbReference type="Gene3D" id="3.10.450.30">
    <property type="entry name" value="Microbial ribonucleases"/>
    <property type="match status" value="1"/>
</dbReference>
<dbReference type="PANTHER" id="PTHR42104:SF1">
    <property type="entry name" value="EXTRACELLULAR GUANYL-SPECIFIC RIBONUCLEASE RNTA (AFU_ORTHOLOGUE AFUA_4G03230)"/>
    <property type="match status" value="1"/>
</dbReference>
<dbReference type="AlphaFoldDB" id="A0A1L9VCX9"/>
<keyword evidence="2" id="KW-0378">Hydrolase</keyword>
<dbReference type="VEuPathDB" id="FungiDB:ASPGLDRAFT_83985"/>
<dbReference type="OrthoDB" id="5425539at2759"/>
<evidence type="ECO:0000313" key="5">
    <source>
        <dbReference type="Proteomes" id="UP000184300"/>
    </source>
</evidence>
<protein>
    <submittedName>
        <fullName evidence="4">Uncharacterized protein</fullName>
    </submittedName>
</protein>
<evidence type="ECO:0000256" key="2">
    <source>
        <dbReference type="ARBA" id="ARBA00022801"/>
    </source>
</evidence>
<dbReference type="EMBL" id="KV878904">
    <property type="protein sequence ID" value="OJJ81811.1"/>
    <property type="molecule type" value="Genomic_DNA"/>
</dbReference>
<proteinExistence type="predicted"/>
<keyword evidence="1" id="KW-0540">Nuclease</keyword>
<dbReference type="SUPFAM" id="SSF53933">
    <property type="entry name" value="Microbial ribonucleases"/>
    <property type="match status" value="1"/>
</dbReference>
<feature type="chain" id="PRO_5011979010" evidence="3">
    <location>
        <begin position="18"/>
        <end position="171"/>
    </location>
</feature>
<dbReference type="GO" id="GO:0004540">
    <property type="term" value="F:RNA nuclease activity"/>
    <property type="evidence" value="ECO:0007669"/>
    <property type="project" value="InterPro"/>
</dbReference>
<keyword evidence="3" id="KW-0732">Signal</keyword>
<evidence type="ECO:0000256" key="1">
    <source>
        <dbReference type="ARBA" id="ARBA00022722"/>
    </source>
</evidence>
<name>A0A1L9VCX9_ASPGL</name>
<organism evidence="4 5">
    <name type="scientific">Aspergillus glaucus CBS 516.65</name>
    <dbReference type="NCBI Taxonomy" id="1160497"/>
    <lineage>
        <taxon>Eukaryota</taxon>
        <taxon>Fungi</taxon>
        <taxon>Dikarya</taxon>
        <taxon>Ascomycota</taxon>
        <taxon>Pezizomycotina</taxon>
        <taxon>Eurotiomycetes</taxon>
        <taxon>Eurotiomycetidae</taxon>
        <taxon>Eurotiales</taxon>
        <taxon>Aspergillaceae</taxon>
        <taxon>Aspergillus</taxon>
        <taxon>Aspergillus subgen. Aspergillus</taxon>
    </lineage>
</organism>
<dbReference type="PANTHER" id="PTHR42104">
    <property type="entry name" value="EXTRACELLULAR GUANYL-SPECIFIC RIBONUCLEASE RNTA (AFU_ORTHOLOGUE AFUA_4G03230)"/>
    <property type="match status" value="1"/>
</dbReference>
<keyword evidence="5" id="KW-1185">Reference proteome</keyword>
<reference evidence="5" key="1">
    <citation type="journal article" date="2017" name="Genome Biol.">
        <title>Comparative genomics reveals high biological diversity and specific adaptations in the industrially and medically important fungal genus Aspergillus.</title>
        <authorList>
            <person name="de Vries R.P."/>
            <person name="Riley R."/>
            <person name="Wiebenga A."/>
            <person name="Aguilar-Osorio G."/>
            <person name="Amillis S."/>
            <person name="Uchima C.A."/>
            <person name="Anderluh G."/>
            <person name="Asadollahi M."/>
            <person name="Askin M."/>
            <person name="Barry K."/>
            <person name="Battaglia E."/>
            <person name="Bayram O."/>
            <person name="Benocci T."/>
            <person name="Braus-Stromeyer S.A."/>
            <person name="Caldana C."/>
            <person name="Canovas D."/>
            <person name="Cerqueira G.C."/>
            <person name="Chen F."/>
            <person name="Chen W."/>
            <person name="Choi C."/>
            <person name="Clum A."/>
            <person name="Dos Santos R.A."/>
            <person name="Damasio A.R."/>
            <person name="Diallinas G."/>
            <person name="Emri T."/>
            <person name="Fekete E."/>
            <person name="Flipphi M."/>
            <person name="Freyberg S."/>
            <person name="Gallo A."/>
            <person name="Gournas C."/>
            <person name="Habgood R."/>
            <person name="Hainaut M."/>
            <person name="Harispe M.L."/>
            <person name="Henrissat B."/>
            <person name="Hilden K.S."/>
            <person name="Hope R."/>
            <person name="Hossain A."/>
            <person name="Karabika E."/>
            <person name="Karaffa L."/>
            <person name="Karanyi Z."/>
            <person name="Krasevec N."/>
            <person name="Kuo A."/>
            <person name="Kusch H."/>
            <person name="LaButti K."/>
            <person name="Lagendijk E.L."/>
            <person name="Lapidus A."/>
            <person name="Levasseur A."/>
            <person name="Lindquist E."/>
            <person name="Lipzen A."/>
            <person name="Logrieco A.F."/>
            <person name="MacCabe A."/>
            <person name="Maekelae M.R."/>
            <person name="Malavazi I."/>
            <person name="Melin P."/>
            <person name="Meyer V."/>
            <person name="Mielnichuk N."/>
            <person name="Miskei M."/>
            <person name="Molnar A.P."/>
            <person name="Mule G."/>
            <person name="Ngan C.Y."/>
            <person name="Orejas M."/>
            <person name="Orosz E."/>
            <person name="Ouedraogo J.P."/>
            <person name="Overkamp K.M."/>
            <person name="Park H.-S."/>
            <person name="Perrone G."/>
            <person name="Piumi F."/>
            <person name="Punt P.J."/>
            <person name="Ram A.F."/>
            <person name="Ramon A."/>
            <person name="Rauscher S."/>
            <person name="Record E."/>
            <person name="Riano-Pachon D.M."/>
            <person name="Robert V."/>
            <person name="Roehrig J."/>
            <person name="Ruller R."/>
            <person name="Salamov A."/>
            <person name="Salih N.S."/>
            <person name="Samson R.A."/>
            <person name="Sandor E."/>
            <person name="Sanguinetti M."/>
            <person name="Schuetze T."/>
            <person name="Sepcic K."/>
            <person name="Shelest E."/>
            <person name="Sherlock G."/>
            <person name="Sophianopoulou V."/>
            <person name="Squina F.M."/>
            <person name="Sun H."/>
            <person name="Susca A."/>
            <person name="Todd R.B."/>
            <person name="Tsang A."/>
            <person name="Unkles S.E."/>
            <person name="van de Wiele N."/>
            <person name="van Rossen-Uffink D."/>
            <person name="Oliveira J.V."/>
            <person name="Vesth T.C."/>
            <person name="Visser J."/>
            <person name="Yu J.-H."/>
            <person name="Zhou M."/>
            <person name="Andersen M.R."/>
            <person name="Archer D.B."/>
            <person name="Baker S.E."/>
            <person name="Benoit I."/>
            <person name="Brakhage A.A."/>
            <person name="Braus G.H."/>
            <person name="Fischer R."/>
            <person name="Frisvad J.C."/>
            <person name="Goldman G.H."/>
            <person name="Houbraken J."/>
            <person name="Oakley B."/>
            <person name="Pocsi I."/>
            <person name="Scazzocchio C."/>
            <person name="Seiboth B."/>
            <person name="vanKuyk P.A."/>
            <person name="Wortman J."/>
            <person name="Dyer P.S."/>
            <person name="Grigoriev I.V."/>
        </authorList>
    </citation>
    <scope>NUCLEOTIDE SEQUENCE [LARGE SCALE GENOMIC DNA]</scope>
    <source>
        <strain evidence="5">CBS 516.65</strain>
    </source>
</reference>
<dbReference type="GO" id="GO:0016787">
    <property type="term" value="F:hydrolase activity"/>
    <property type="evidence" value="ECO:0007669"/>
    <property type="project" value="UniProtKB-KW"/>
</dbReference>
<dbReference type="Proteomes" id="UP000184300">
    <property type="component" value="Unassembled WGS sequence"/>
</dbReference>
<dbReference type="GeneID" id="34466501"/>
<dbReference type="STRING" id="1160497.A0A1L9VCX9"/>
<dbReference type="RefSeq" id="XP_022398509.1">
    <property type="nucleotide sequence ID" value="XM_022550241.1"/>
</dbReference>
<gene>
    <name evidence="4" type="ORF">ASPGLDRAFT_83985</name>
</gene>
<feature type="signal peptide" evidence="3">
    <location>
        <begin position="1"/>
        <end position="17"/>
    </location>
</feature>
<accession>A0A1L9VCX9</accession>
<evidence type="ECO:0000313" key="4">
    <source>
        <dbReference type="EMBL" id="OJJ81811.1"/>
    </source>
</evidence>
<sequence length="171" mass="18938">MKFSMIAFLSLAGSIVALPFHPLEARDDPSLAPITLVDGPSHSDNMTCKRDSYTASYSGEDVYEAVQYAIALTQNGQARGKAKFPHSLHHNNSTGHSLNFPDSCPADKNRYEYPLEKGSYYNGGPRNQDIGDERVVFYHKDDEIDTQDHPKAYFCGLVTRGGKKTGGFRNC</sequence>
<dbReference type="InterPro" id="IPR016191">
    <property type="entry name" value="Ribonuclease/ribotoxin"/>
</dbReference>
<dbReference type="GO" id="GO:0003723">
    <property type="term" value="F:RNA binding"/>
    <property type="evidence" value="ECO:0007669"/>
    <property type="project" value="InterPro"/>
</dbReference>